<dbReference type="GeneID" id="28816463"/>
<dbReference type="InParanoid" id="A0A132B8Z8"/>
<feature type="transmembrane region" description="Helical" evidence="6">
    <location>
        <begin position="194"/>
        <end position="211"/>
    </location>
</feature>
<feature type="transmembrane region" description="Helical" evidence="6">
    <location>
        <begin position="318"/>
        <end position="338"/>
    </location>
</feature>
<dbReference type="OrthoDB" id="408493at2759"/>
<evidence type="ECO:0000256" key="4">
    <source>
        <dbReference type="ARBA" id="ARBA00023136"/>
    </source>
</evidence>
<dbReference type="RefSeq" id="XP_018063078.1">
    <property type="nucleotide sequence ID" value="XM_018206737.1"/>
</dbReference>
<dbReference type="SUPFAM" id="SSF103481">
    <property type="entry name" value="Multidrug resistance efflux transporter EmrE"/>
    <property type="match status" value="1"/>
</dbReference>
<feature type="compositionally biased region" description="Low complexity" evidence="5">
    <location>
        <begin position="79"/>
        <end position="91"/>
    </location>
</feature>
<organism evidence="7 8">
    <name type="scientific">Mollisia scopiformis</name>
    <name type="common">Conifer needle endophyte fungus</name>
    <name type="synonym">Phialocephala scopiformis</name>
    <dbReference type="NCBI Taxonomy" id="149040"/>
    <lineage>
        <taxon>Eukaryota</taxon>
        <taxon>Fungi</taxon>
        <taxon>Dikarya</taxon>
        <taxon>Ascomycota</taxon>
        <taxon>Pezizomycotina</taxon>
        <taxon>Leotiomycetes</taxon>
        <taxon>Helotiales</taxon>
        <taxon>Mollisiaceae</taxon>
        <taxon>Mollisia</taxon>
    </lineage>
</organism>
<evidence type="ECO:0000256" key="1">
    <source>
        <dbReference type="ARBA" id="ARBA00004141"/>
    </source>
</evidence>
<dbReference type="InterPro" id="IPR037185">
    <property type="entry name" value="EmrE-like"/>
</dbReference>
<dbReference type="Pfam" id="PF04142">
    <property type="entry name" value="Nuc_sug_transp"/>
    <property type="match status" value="1"/>
</dbReference>
<feature type="transmembrane region" description="Helical" evidence="6">
    <location>
        <begin position="391"/>
        <end position="412"/>
    </location>
</feature>
<evidence type="ECO:0000256" key="5">
    <source>
        <dbReference type="SAM" id="MobiDB-lite"/>
    </source>
</evidence>
<reference evidence="7 8" key="1">
    <citation type="submission" date="2015-10" db="EMBL/GenBank/DDBJ databases">
        <title>Full genome of DAOMC 229536 Phialocephala scopiformis, a fungal endophyte of spruce producing the potent anti-insectan compound rugulosin.</title>
        <authorList>
            <consortium name="DOE Joint Genome Institute"/>
            <person name="Walker A.K."/>
            <person name="Frasz S.L."/>
            <person name="Seifert K.A."/>
            <person name="Miller J.D."/>
            <person name="Mondo S.J."/>
            <person name="Labutti K."/>
            <person name="Lipzen A."/>
            <person name="Dockter R."/>
            <person name="Kennedy M."/>
            <person name="Grigoriev I.V."/>
            <person name="Spatafora J.W."/>
        </authorList>
    </citation>
    <scope>NUCLEOTIDE SEQUENCE [LARGE SCALE GENOMIC DNA]</scope>
    <source>
        <strain evidence="7 8">CBS 120377</strain>
    </source>
</reference>
<dbReference type="GO" id="GO:0000139">
    <property type="term" value="C:Golgi membrane"/>
    <property type="evidence" value="ECO:0007669"/>
    <property type="project" value="InterPro"/>
</dbReference>
<dbReference type="Proteomes" id="UP000070700">
    <property type="component" value="Unassembled WGS sequence"/>
</dbReference>
<dbReference type="KEGG" id="psco:LY89DRAFT_325089"/>
<comment type="subcellular location">
    <subcellularLocation>
        <location evidence="1">Membrane</location>
        <topology evidence="1">Multi-pass membrane protein</topology>
    </subcellularLocation>
</comment>
<evidence type="ECO:0000313" key="8">
    <source>
        <dbReference type="Proteomes" id="UP000070700"/>
    </source>
</evidence>
<name>A0A132B8Z8_MOLSC</name>
<evidence type="ECO:0000313" key="7">
    <source>
        <dbReference type="EMBL" id="KUJ08723.1"/>
    </source>
</evidence>
<accession>A0A132B8Z8</accession>
<dbReference type="GO" id="GO:0015165">
    <property type="term" value="F:pyrimidine nucleotide-sugar transmembrane transporter activity"/>
    <property type="evidence" value="ECO:0007669"/>
    <property type="project" value="InterPro"/>
</dbReference>
<evidence type="ECO:0000256" key="3">
    <source>
        <dbReference type="ARBA" id="ARBA00022989"/>
    </source>
</evidence>
<keyword evidence="2 6" id="KW-0812">Transmembrane</keyword>
<evidence type="ECO:0000256" key="6">
    <source>
        <dbReference type="SAM" id="Phobius"/>
    </source>
</evidence>
<feature type="transmembrane region" description="Helical" evidence="6">
    <location>
        <begin position="257"/>
        <end position="277"/>
    </location>
</feature>
<keyword evidence="8" id="KW-1185">Reference proteome</keyword>
<dbReference type="PANTHER" id="PTHR10231">
    <property type="entry name" value="NUCLEOTIDE-SUGAR TRANSMEMBRANE TRANSPORTER"/>
    <property type="match status" value="1"/>
</dbReference>
<proteinExistence type="predicted"/>
<dbReference type="InterPro" id="IPR007271">
    <property type="entry name" value="Nuc_sug_transpt"/>
</dbReference>
<keyword evidence="4 6" id="KW-0472">Membrane</keyword>
<feature type="transmembrane region" description="Helical" evidence="6">
    <location>
        <begin position="39"/>
        <end position="63"/>
    </location>
</feature>
<evidence type="ECO:0000256" key="2">
    <source>
        <dbReference type="ARBA" id="ARBA00022692"/>
    </source>
</evidence>
<feature type="transmembrane region" description="Helical" evidence="6">
    <location>
        <begin position="166"/>
        <end position="187"/>
    </location>
</feature>
<gene>
    <name evidence="7" type="ORF">LY89DRAFT_325089</name>
</gene>
<keyword evidence="3 6" id="KW-1133">Transmembrane helix</keyword>
<feature type="transmembrane region" description="Helical" evidence="6">
    <location>
        <begin position="289"/>
        <end position="311"/>
    </location>
</feature>
<feature type="transmembrane region" description="Helical" evidence="6">
    <location>
        <begin position="344"/>
        <end position="361"/>
    </location>
</feature>
<dbReference type="AlphaFoldDB" id="A0A132B8Z8"/>
<feature type="transmembrane region" description="Helical" evidence="6">
    <location>
        <begin position="217"/>
        <end position="245"/>
    </location>
</feature>
<feature type="transmembrane region" description="Helical" evidence="6">
    <location>
        <begin position="12"/>
        <end position="33"/>
    </location>
</feature>
<protein>
    <recommendedName>
        <fullName evidence="9">UDP-galactose transporter</fullName>
    </recommendedName>
</protein>
<feature type="transmembrane region" description="Helical" evidence="6">
    <location>
        <begin position="140"/>
        <end position="160"/>
    </location>
</feature>
<evidence type="ECO:0008006" key="9">
    <source>
        <dbReference type="Google" id="ProtNLM"/>
    </source>
</evidence>
<dbReference type="EMBL" id="KQ947434">
    <property type="protein sequence ID" value="KUJ08723.1"/>
    <property type="molecule type" value="Genomic_DNA"/>
</dbReference>
<sequence>MFFPVIGAHSAAYLSALGLIVIQVGIGIILKSSQTNGQYAFSVSGSVTISEFFKCLLSISFILRECLMKISSIRRGHSLLPSSPRSASSEELSVESTEFRDIEDEKRAEATAPSFEQYQGSSVYKLFMLKMNEVSMENRFGFAKLALLYALINNTIFVAYKLADPGTIAITRAGVIFITAVVMVATLGTKISKIQWLAIIIQLCGLMTTQYRPDTGISYPLFTYVVLMTQVFISAVAGVYNQALLKSEKASLHAQNAVLYAAGCIINIIIHVVIRFIKPAEPSFFKGYTNWSSFLVIISNVFMGIAITAVYKYANAVVKCLASAVATGILLYLSPILFGTAMSPLTIPGGLIVFISSWLYMDSPPPKDPHLDDAKDGLPEKRTLFSSSPQPLWRVAVLALASMITVLIISFMEVADFSNLNDNRAEDHSMIHSPFNSTVAYIRFNSWRLERLELLDKYKPFFHSVHYSMPNITEGGPDFVNTTHDNWENQLVMYIPMARTMQHILDQPPDSPDAKIKGIIYYHFDVWIDPMDFSDEDFSKIWIARSRSDNGEGGGPTSVCMTHRSRFLAWPGMHADKNWHYSILLALQALKKADTDFKFDDEEWCTGWSDIYYIPRHLWPDYIFLSAFFGAFDSFHEMTIPTMVHILDQSRRKKPYTSIINWIGDCYGGCCNRGGDLHSFVNHRCGHALNYLGDSKIYMAQYDRLDRVAKTLGKPSMSPAWKKVPDSERDWTTFIKGLSQSAITAYQGFSNKTPENAYQRKNMPKPIEFNSTGWEAPGVDPYTYWYRMKPPRPLNLTEIAEIDLKEQQLEALNNGPKEHKEGLVSNTTDLLLDAKSNKGL</sequence>
<feature type="region of interest" description="Disordered" evidence="5">
    <location>
        <begin position="79"/>
        <end position="102"/>
    </location>
</feature>